<dbReference type="RefSeq" id="XP_034011277.1">
    <property type="nucleotide sequence ID" value="XM_034156773.1"/>
</dbReference>
<evidence type="ECO:0000313" key="8">
    <source>
        <dbReference type="EMBL" id="KAA8900138.1"/>
    </source>
</evidence>
<dbReference type="GO" id="GO:0000981">
    <property type="term" value="F:DNA-binding transcription factor activity, RNA polymerase II-specific"/>
    <property type="evidence" value="ECO:0007669"/>
    <property type="project" value="InterPro"/>
</dbReference>
<keyword evidence="2" id="KW-0805">Transcription regulation</keyword>
<dbReference type="SUPFAM" id="SSF57701">
    <property type="entry name" value="Zn2/Cys6 DNA-binding domain"/>
    <property type="match status" value="1"/>
</dbReference>
<dbReference type="PROSITE" id="PS00463">
    <property type="entry name" value="ZN2_CY6_FUNGAL_1"/>
    <property type="match status" value="1"/>
</dbReference>
<dbReference type="OMA" id="IYMHEIG"/>
<feature type="region of interest" description="Disordered" evidence="6">
    <location>
        <begin position="667"/>
        <end position="708"/>
    </location>
</feature>
<dbReference type="InterPro" id="IPR001138">
    <property type="entry name" value="Zn2Cys6_DnaBD"/>
</dbReference>
<dbReference type="GO" id="GO:0005634">
    <property type="term" value="C:nucleus"/>
    <property type="evidence" value="ECO:0007669"/>
    <property type="project" value="UniProtKB-SubCell"/>
</dbReference>
<evidence type="ECO:0000313" key="9">
    <source>
        <dbReference type="Proteomes" id="UP000449547"/>
    </source>
</evidence>
<dbReference type="CDD" id="cd12148">
    <property type="entry name" value="fungal_TF_MHR"/>
    <property type="match status" value="1"/>
</dbReference>
<organism evidence="8 9">
    <name type="scientific">Diutina rugosa</name>
    <name type="common">Yeast</name>
    <name type="synonym">Candida rugosa</name>
    <dbReference type="NCBI Taxonomy" id="5481"/>
    <lineage>
        <taxon>Eukaryota</taxon>
        <taxon>Fungi</taxon>
        <taxon>Dikarya</taxon>
        <taxon>Ascomycota</taxon>
        <taxon>Saccharomycotina</taxon>
        <taxon>Pichiomycetes</taxon>
        <taxon>Debaryomycetaceae</taxon>
        <taxon>Diutina</taxon>
    </lineage>
</organism>
<evidence type="ECO:0000256" key="1">
    <source>
        <dbReference type="ARBA" id="ARBA00004123"/>
    </source>
</evidence>
<keyword evidence="3" id="KW-0238">DNA-binding</keyword>
<evidence type="ECO:0000256" key="3">
    <source>
        <dbReference type="ARBA" id="ARBA00023125"/>
    </source>
</evidence>
<dbReference type="GO" id="GO:0000976">
    <property type="term" value="F:transcription cis-regulatory region binding"/>
    <property type="evidence" value="ECO:0007669"/>
    <property type="project" value="TreeGrafter"/>
</dbReference>
<evidence type="ECO:0000256" key="6">
    <source>
        <dbReference type="SAM" id="MobiDB-lite"/>
    </source>
</evidence>
<keyword evidence="5" id="KW-0539">Nucleus</keyword>
<evidence type="ECO:0000256" key="5">
    <source>
        <dbReference type="ARBA" id="ARBA00023242"/>
    </source>
</evidence>
<feature type="region of interest" description="Disordered" evidence="6">
    <location>
        <begin position="1"/>
        <end position="45"/>
    </location>
</feature>
<keyword evidence="4" id="KW-0804">Transcription</keyword>
<dbReference type="EMBL" id="SWFT01000116">
    <property type="protein sequence ID" value="KAA8900138.1"/>
    <property type="molecule type" value="Genomic_DNA"/>
</dbReference>
<feature type="region of interest" description="Disordered" evidence="6">
    <location>
        <begin position="128"/>
        <end position="148"/>
    </location>
</feature>
<keyword evidence="9" id="KW-1185">Reference proteome</keyword>
<comment type="caution">
    <text evidence="8">The sequence shown here is derived from an EMBL/GenBank/DDBJ whole genome shotgun (WGS) entry which is preliminary data.</text>
</comment>
<evidence type="ECO:0000256" key="4">
    <source>
        <dbReference type="ARBA" id="ARBA00023163"/>
    </source>
</evidence>
<dbReference type="AlphaFoldDB" id="A0A642UNK7"/>
<dbReference type="CDD" id="cd00067">
    <property type="entry name" value="GAL4"/>
    <property type="match status" value="1"/>
</dbReference>
<dbReference type="SMART" id="SM00066">
    <property type="entry name" value="GAL4"/>
    <property type="match status" value="1"/>
</dbReference>
<gene>
    <name evidence="8" type="ORF">DIURU_003954</name>
</gene>
<dbReference type="VEuPathDB" id="FungiDB:DIURU_003954"/>
<comment type="subcellular location">
    <subcellularLocation>
        <location evidence="1">Nucleus</location>
    </subcellularLocation>
</comment>
<evidence type="ECO:0000259" key="7">
    <source>
        <dbReference type="PROSITE" id="PS50048"/>
    </source>
</evidence>
<dbReference type="PANTHER" id="PTHR31845:SF10">
    <property type="entry name" value="ZN(II)2CYS6 TRANSCRIPTION FACTOR (EUROFUNG)"/>
    <property type="match status" value="1"/>
</dbReference>
<reference evidence="8 9" key="1">
    <citation type="submission" date="2019-07" db="EMBL/GenBank/DDBJ databases">
        <title>Genome assembly of two rare yeast pathogens: Diutina rugosa and Trichomonascus ciferrii.</title>
        <authorList>
            <person name="Mixao V."/>
            <person name="Saus E."/>
            <person name="Hansen A."/>
            <person name="Lass-Flor C."/>
            <person name="Gabaldon T."/>
        </authorList>
    </citation>
    <scope>NUCLEOTIDE SEQUENCE [LARGE SCALE GENOMIC DNA]</scope>
    <source>
        <strain evidence="8 9">CBS 613</strain>
    </source>
</reference>
<dbReference type="Gene3D" id="4.10.240.10">
    <property type="entry name" value="Zn(2)-C6 fungal-type DNA-binding domain"/>
    <property type="match status" value="1"/>
</dbReference>
<dbReference type="InterPro" id="IPR051089">
    <property type="entry name" value="prtT"/>
</dbReference>
<dbReference type="GO" id="GO:0008270">
    <property type="term" value="F:zinc ion binding"/>
    <property type="evidence" value="ECO:0007669"/>
    <property type="project" value="InterPro"/>
</dbReference>
<protein>
    <recommendedName>
        <fullName evidence="7">Zn(2)-C6 fungal-type domain-containing protein</fullName>
    </recommendedName>
</protein>
<name>A0A642UNK7_DIURU</name>
<sequence length="799" mass="89484">MNSPGAMASPDPMMAASTSSSMAMPTSAAEGDSPNYSSRSKQTRRSVACKSCHSLKVKCTPANPDDPAGPCLRCLNANRTCEIDLTQTRKRRRKEPGVLTPELKGTTDAETIAKLQKKVDQLERLLARKQPQKPVDSPDGSVDSPPFVSKNDLEREISILVDSSSKLSDLTNSLKDIASRRTQLLTQTRIKDIVSAGHITEAEAAERLHLYRTRIYQQHPFVEIPANYGVTEMRRELPFLLNSIVSITNPIAGLELSQDKALIYDNFAVETLALEVLAVGSKSIQLIQSCLLLCLWYNSPELFRQRRYQLLNSLSVSMLHDLGIVSRPNYYYTDQGGPLSTNSYHSVNEVSQDYRAMVLVLYFSTVSICLILRRSIYVKWTPYVEECCSILERSTEKRWYNLAVFSRLSNALDKIHHIVHASEISERRNSSSSFVIHELQKSLSIIRNKISHDDHRTLAYYFSVEAYLHEPNLGQIFDGEDQENARLTTNSIRAISNCTNSCLNALDEFCKLQPQEVVTIPFFYASRIIYTAGMLLRLRFLILSVSSLIEKDLVPQKAIFAIQNVNRLVDASSSLSNHNYFLRKTRLVLQLFIQTYTSQVQELLRKNGATPQNLKPQLYSRTELSEMSRLGQLYTSGKEIENNVLTNENGQVGNQPLEILSYAAGVQRDKESQPPPPPPQQRTQQQQQPSPAPRVPTAGSSSIPPALASNPAMMARANAINAANSSPTQMGAKYPMNNMANPSRNNSMISDTLPEQLENSYLALNDEFWTDLLSQDSDKVNFSNNFNPGTGSEEVFFMS</sequence>
<dbReference type="OrthoDB" id="4454541at2759"/>
<dbReference type="InterPro" id="IPR036864">
    <property type="entry name" value="Zn2-C6_fun-type_DNA-bd_sf"/>
</dbReference>
<dbReference type="GeneID" id="54782605"/>
<feature type="compositionally biased region" description="Low complexity" evidence="6">
    <location>
        <begin position="1"/>
        <end position="29"/>
    </location>
</feature>
<feature type="domain" description="Zn(2)-C6 fungal-type" evidence="7">
    <location>
        <begin position="48"/>
        <end position="83"/>
    </location>
</feature>
<evidence type="ECO:0000256" key="2">
    <source>
        <dbReference type="ARBA" id="ARBA00023015"/>
    </source>
</evidence>
<proteinExistence type="predicted"/>
<accession>A0A642UNK7</accession>
<dbReference type="PROSITE" id="PS50048">
    <property type="entry name" value="ZN2_CY6_FUNGAL_2"/>
    <property type="match status" value="1"/>
</dbReference>
<dbReference type="Proteomes" id="UP000449547">
    <property type="component" value="Unassembled WGS sequence"/>
</dbReference>
<dbReference type="PANTHER" id="PTHR31845">
    <property type="entry name" value="FINGER DOMAIN PROTEIN, PUTATIVE-RELATED"/>
    <property type="match status" value="1"/>
</dbReference>